<keyword evidence="2 3" id="KW-0732">Signal</keyword>
<dbReference type="InterPro" id="IPR028081">
    <property type="entry name" value="Leu-bd"/>
</dbReference>
<accession>A0A5J6HQX7</accession>
<feature type="chain" id="PRO_5023910668" evidence="3">
    <location>
        <begin position="28"/>
        <end position="424"/>
    </location>
</feature>
<dbReference type="KEGG" id="salw:CP975_29910"/>
<proteinExistence type="inferred from homology"/>
<dbReference type="PANTHER" id="PTHR47235">
    <property type="entry name" value="BLR6548 PROTEIN"/>
    <property type="match status" value="1"/>
</dbReference>
<sequence>MNALTRATAATTALAALLALTACSSKAKDGDDGDRAAGGVKTGEGISGKTINLGVLTDMTGVYATLGKSVTQAQQLYVDQTNKDGGICGHKLKLTVRDHGYDPQKAVAAYTELEPKVLGFAQFIGSPFVAAVKQRVDADKGLVLPQAWSANLLGSPYVRVIGSTYDLETINAIDFLMKEKGLRKGDKLGHVYFEGDYGESALKGSLHMAEKAGLTVVEQKIKPTDNDMTAQVSALKKAGVKGIVISAGPRQAASLVGVAAAGRFDVPVIGNNSAFAPQLLATQSGPALQKNYYVASPTLPIGADTTAAKKLVADYRKAHPEDALDNGVVAGWTTASVFGEALKKACEAKDLTRDGVGEALLTLDDFDSGFGVPQNFTDPKAPSSKESVILQPDKKATGGMKVVREPEAAKAAQGYSADQSPSGD</sequence>
<reference evidence="5 6" key="1">
    <citation type="submission" date="2017-09" db="EMBL/GenBank/DDBJ databases">
        <authorList>
            <person name="Lee N."/>
            <person name="Cho B.-K."/>
        </authorList>
    </citation>
    <scope>NUCLEOTIDE SEQUENCE [LARGE SCALE GENOMIC DNA]</scope>
    <source>
        <strain evidence="5 6">ATCC 12461</strain>
    </source>
</reference>
<dbReference type="Proteomes" id="UP000326553">
    <property type="component" value="Chromosome"/>
</dbReference>
<evidence type="ECO:0000256" key="1">
    <source>
        <dbReference type="ARBA" id="ARBA00010062"/>
    </source>
</evidence>
<keyword evidence="6" id="KW-1185">Reference proteome</keyword>
<dbReference type="Pfam" id="PF13458">
    <property type="entry name" value="Peripla_BP_6"/>
    <property type="match status" value="1"/>
</dbReference>
<protein>
    <submittedName>
        <fullName evidence="5">ABC transporter substrate-binding protein</fullName>
    </submittedName>
</protein>
<feature type="signal peptide" evidence="3">
    <location>
        <begin position="1"/>
        <end position="27"/>
    </location>
</feature>
<dbReference type="SUPFAM" id="SSF53822">
    <property type="entry name" value="Periplasmic binding protein-like I"/>
    <property type="match status" value="1"/>
</dbReference>
<evidence type="ECO:0000313" key="6">
    <source>
        <dbReference type="Proteomes" id="UP000326553"/>
    </source>
</evidence>
<dbReference type="AlphaFoldDB" id="A0A5J6HQX7"/>
<dbReference type="EMBL" id="CP023695">
    <property type="protein sequence ID" value="QEV21194.1"/>
    <property type="molecule type" value="Genomic_DNA"/>
</dbReference>
<gene>
    <name evidence="5" type="ORF">CP975_29910</name>
</gene>
<evidence type="ECO:0000259" key="4">
    <source>
        <dbReference type="Pfam" id="PF13458"/>
    </source>
</evidence>
<dbReference type="Gene3D" id="3.40.50.2300">
    <property type="match status" value="2"/>
</dbReference>
<evidence type="ECO:0000256" key="3">
    <source>
        <dbReference type="SAM" id="SignalP"/>
    </source>
</evidence>
<dbReference type="PANTHER" id="PTHR47235:SF1">
    <property type="entry name" value="BLR6548 PROTEIN"/>
    <property type="match status" value="1"/>
</dbReference>
<dbReference type="PROSITE" id="PS51257">
    <property type="entry name" value="PROKAR_LIPOPROTEIN"/>
    <property type="match status" value="1"/>
</dbReference>
<name>A0A5J6HQX7_STRAD</name>
<dbReference type="OrthoDB" id="26870at2"/>
<organism evidence="5 6">
    <name type="scientific">Streptomyces alboniger</name>
    <dbReference type="NCBI Taxonomy" id="132473"/>
    <lineage>
        <taxon>Bacteria</taxon>
        <taxon>Bacillati</taxon>
        <taxon>Actinomycetota</taxon>
        <taxon>Actinomycetes</taxon>
        <taxon>Kitasatosporales</taxon>
        <taxon>Streptomycetaceae</taxon>
        <taxon>Streptomyces</taxon>
        <taxon>Streptomyces aurantiacus group</taxon>
    </lineage>
</organism>
<dbReference type="RefSeq" id="WP_055535749.1">
    <property type="nucleotide sequence ID" value="NZ_CP023695.1"/>
</dbReference>
<dbReference type="InterPro" id="IPR028082">
    <property type="entry name" value="Peripla_BP_I"/>
</dbReference>
<evidence type="ECO:0000256" key="2">
    <source>
        <dbReference type="ARBA" id="ARBA00022729"/>
    </source>
</evidence>
<feature type="domain" description="Leucine-binding protein" evidence="4">
    <location>
        <begin position="50"/>
        <end position="378"/>
    </location>
</feature>
<evidence type="ECO:0000313" key="5">
    <source>
        <dbReference type="EMBL" id="QEV21194.1"/>
    </source>
</evidence>
<comment type="similarity">
    <text evidence="1">Belongs to the leucine-binding protein family.</text>
</comment>